<dbReference type="PROSITE" id="PS51257">
    <property type="entry name" value="PROKAR_LIPOPROTEIN"/>
    <property type="match status" value="1"/>
</dbReference>
<organism evidence="3 4">
    <name type="scientific">Enterococcus casseliflavus</name>
    <name type="common">Enterococcus flavescens</name>
    <dbReference type="NCBI Taxonomy" id="37734"/>
    <lineage>
        <taxon>Bacteria</taxon>
        <taxon>Bacillati</taxon>
        <taxon>Bacillota</taxon>
        <taxon>Bacilli</taxon>
        <taxon>Lactobacillales</taxon>
        <taxon>Enterococcaceae</taxon>
        <taxon>Enterococcus</taxon>
    </lineage>
</organism>
<dbReference type="Proteomes" id="UP000422837">
    <property type="component" value="Chromosome"/>
</dbReference>
<keyword evidence="2" id="KW-0732">Signal</keyword>
<feature type="compositionally biased region" description="Polar residues" evidence="1">
    <location>
        <begin position="60"/>
        <end position="83"/>
    </location>
</feature>
<accession>A0ABD6Z0K3</accession>
<evidence type="ECO:0000313" key="3">
    <source>
        <dbReference type="EMBL" id="QGN29577.1"/>
    </source>
</evidence>
<evidence type="ECO:0000313" key="4">
    <source>
        <dbReference type="Proteomes" id="UP000422837"/>
    </source>
</evidence>
<evidence type="ECO:0000256" key="1">
    <source>
        <dbReference type="SAM" id="MobiDB-lite"/>
    </source>
</evidence>
<feature type="chain" id="PRO_5044857517" description="Lipoprotein" evidence="2">
    <location>
        <begin position="18"/>
        <end position="166"/>
    </location>
</feature>
<sequence length="166" mass="17568">MKKIFIAYFLCSMLGLAACSTGTSDSVSTKESTTRTSLTSESTLSSSSSTNESIAETTTGTIPSQSSVTQNTQIQSSDIATDSNTQANADATLSMEDQALEMLYAARPEMKNDDYTFAFFGMVGADYLFRGTSISIRNQGGSGTIGFFRVTPEGAVIDTDSSGNPY</sequence>
<evidence type="ECO:0008006" key="5">
    <source>
        <dbReference type="Google" id="ProtNLM"/>
    </source>
</evidence>
<dbReference type="EMBL" id="CP046123">
    <property type="protein sequence ID" value="QGN29577.1"/>
    <property type="molecule type" value="Genomic_DNA"/>
</dbReference>
<reference evidence="3 4" key="1">
    <citation type="submission" date="2019-11" db="EMBL/GenBank/DDBJ databases">
        <title>Detection and genome characteristic of a blood enterococcus casselifavus isolate from Zhengzhou,china.</title>
        <authorList>
            <person name="Wen P."/>
        </authorList>
    </citation>
    <scope>NUCLEOTIDE SEQUENCE [LARGE SCALE GENOMIC DNA]</scope>
    <source>
        <strain evidence="3 4">EC291</strain>
    </source>
</reference>
<evidence type="ECO:0000256" key="2">
    <source>
        <dbReference type="SAM" id="SignalP"/>
    </source>
</evidence>
<proteinExistence type="predicted"/>
<feature type="signal peptide" evidence="2">
    <location>
        <begin position="1"/>
        <end position="17"/>
    </location>
</feature>
<gene>
    <name evidence="3" type="ORF">GFU50_08660</name>
</gene>
<feature type="region of interest" description="Disordered" evidence="1">
    <location>
        <begin position="21"/>
        <end position="83"/>
    </location>
</feature>
<protein>
    <recommendedName>
        <fullName evidence="5">Lipoprotein</fullName>
    </recommendedName>
</protein>
<feature type="compositionally biased region" description="Low complexity" evidence="1">
    <location>
        <begin position="29"/>
        <end position="59"/>
    </location>
</feature>
<name>A0ABD6Z0K3_ENTCA</name>
<dbReference type="RefSeq" id="WP_010748304.1">
    <property type="nucleotide sequence ID" value="NZ_CP046123.1"/>
</dbReference>
<dbReference type="AlphaFoldDB" id="A0ABD6Z0K3"/>